<dbReference type="Proteomes" id="UP000024635">
    <property type="component" value="Unassembled WGS sequence"/>
</dbReference>
<evidence type="ECO:0000313" key="2">
    <source>
        <dbReference type="Proteomes" id="UP000024635"/>
    </source>
</evidence>
<evidence type="ECO:0000313" key="1">
    <source>
        <dbReference type="EMBL" id="EYC22128.1"/>
    </source>
</evidence>
<name>A0A016V5Y6_9BILA</name>
<dbReference type="EMBL" id="JARK01001354">
    <property type="protein sequence ID" value="EYC22128.1"/>
    <property type="molecule type" value="Genomic_DNA"/>
</dbReference>
<proteinExistence type="predicted"/>
<dbReference type="AlphaFoldDB" id="A0A016V5Y6"/>
<sequence>MTTILGDGIDLLISSIFSTFARGRVRTYQVGFSNTPNTNMTTILQEIIDQLVLTTFHIQTSEKRLTSSFNVVITEVTSTLNGLIFILIASISVKCSG</sequence>
<reference evidence="2" key="1">
    <citation type="journal article" date="2015" name="Nat. Genet.">
        <title>The genome and transcriptome of the zoonotic hookworm Ancylostoma ceylanicum identify infection-specific gene families.</title>
        <authorList>
            <person name="Schwarz E.M."/>
            <person name="Hu Y."/>
            <person name="Antoshechkin I."/>
            <person name="Miller M.M."/>
            <person name="Sternberg P.W."/>
            <person name="Aroian R.V."/>
        </authorList>
    </citation>
    <scope>NUCLEOTIDE SEQUENCE</scope>
    <source>
        <strain evidence="2">HY135</strain>
    </source>
</reference>
<accession>A0A016V5Y6</accession>
<comment type="caution">
    <text evidence="1">The sequence shown here is derived from an EMBL/GenBank/DDBJ whole genome shotgun (WGS) entry which is preliminary data.</text>
</comment>
<keyword evidence="2" id="KW-1185">Reference proteome</keyword>
<gene>
    <name evidence="1" type="primary">Acey_s0018.g3734</name>
    <name evidence="1" type="ORF">Y032_0018g3734</name>
</gene>
<protein>
    <submittedName>
        <fullName evidence="1">Uncharacterized protein</fullName>
    </submittedName>
</protein>
<organism evidence="1 2">
    <name type="scientific">Ancylostoma ceylanicum</name>
    <dbReference type="NCBI Taxonomy" id="53326"/>
    <lineage>
        <taxon>Eukaryota</taxon>
        <taxon>Metazoa</taxon>
        <taxon>Ecdysozoa</taxon>
        <taxon>Nematoda</taxon>
        <taxon>Chromadorea</taxon>
        <taxon>Rhabditida</taxon>
        <taxon>Rhabditina</taxon>
        <taxon>Rhabditomorpha</taxon>
        <taxon>Strongyloidea</taxon>
        <taxon>Ancylostomatidae</taxon>
        <taxon>Ancylostomatinae</taxon>
        <taxon>Ancylostoma</taxon>
    </lineage>
</organism>